<organism evidence="2 3">
    <name type="scientific">Oidiodendron maius (strain Zn)</name>
    <dbReference type="NCBI Taxonomy" id="913774"/>
    <lineage>
        <taxon>Eukaryota</taxon>
        <taxon>Fungi</taxon>
        <taxon>Dikarya</taxon>
        <taxon>Ascomycota</taxon>
        <taxon>Pezizomycotina</taxon>
        <taxon>Leotiomycetes</taxon>
        <taxon>Leotiomycetes incertae sedis</taxon>
        <taxon>Myxotrichaceae</taxon>
        <taxon>Oidiodendron</taxon>
    </lineage>
</organism>
<feature type="region of interest" description="Disordered" evidence="1">
    <location>
        <begin position="1"/>
        <end position="20"/>
    </location>
</feature>
<sequence>MVDQPPGYHEVTGSTSSGPVEKMEASTNYALLSFSWTDRIRLMHFPDLVTARVVETIRKEWYKGIQDVKPLEETLEVKLRGNPFAHGLDEEKIAIRKLLISILTMLAREGWSLVPVGGLGRIGNYGPHGEKDSLLFQHQQPQDLNIFCISFDCRDLMHLINAPPELAQSIIATLGDKIKTCNQDLVSGNFEVTFRDSIWWYPTKRGATTSRLVILQLLQCLDENGFKLYTSVELDNGTGGQLYQSSAEIWFCCQR</sequence>
<evidence type="ECO:0000256" key="1">
    <source>
        <dbReference type="SAM" id="MobiDB-lite"/>
    </source>
</evidence>
<reference evidence="2 3" key="1">
    <citation type="submission" date="2014-04" db="EMBL/GenBank/DDBJ databases">
        <authorList>
            <consortium name="DOE Joint Genome Institute"/>
            <person name="Kuo A."/>
            <person name="Martino E."/>
            <person name="Perotto S."/>
            <person name="Kohler A."/>
            <person name="Nagy L.G."/>
            <person name="Floudas D."/>
            <person name="Copeland A."/>
            <person name="Barry K.W."/>
            <person name="Cichocki N."/>
            <person name="Veneault-Fourrey C."/>
            <person name="LaButti K."/>
            <person name="Lindquist E.A."/>
            <person name="Lipzen A."/>
            <person name="Lundell T."/>
            <person name="Morin E."/>
            <person name="Murat C."/>
            <person name="Sun H."/>
            <person name="Tunlid A."/>
            <person name="Henrissat B."/>
            <person name="Grigoriev I.V."/>
            <person name="Hibbett D.S."/>
            <person name="Martin F."/>
            <person name="Nordberg H.P."/>
            <person name="Cantor M.N."/>
            <person name="Hua S.X."/>
        </authorList>
    </citation>
    <scope>NUCLEOTIDE SEQUENCE [LARGE SCALE GENOMIC DNA]</scope>
    <source>
        <strain evidence="2 3">Zn</strain>
    </source>
</reference>
<proteinExistence type="predicted"/>
<evidence type="ECO:0000313" key="2">
    <source>
        <dbReference type="EMBL" id="KIN05027.1"/>
    </source>
</evidence>
<dbReference type="EMBL" id="KN832872">
    <property type="protein sequence ID" value="KIN05027.1"/>
    <property type="molecule type" value="Genomic_DNA"/>
</dbReference>
<gene>
    <name evidence="2" type="ORF">OIDMADRAFT_17815</name>
</gene>
<protein>
    <submittedName>
        <fullName evidence="2">Uncharacterized protein</fullName>
    </submittedName>
</protein>
<accession>A0A0C3HRY7</accession>
<dbReference type="InParanoid" id="A0A0C3HRY7"/>
<dbReference type="HOGENOM" id="CLU_070836_2_0_1"/>
<dbReference type="OrthoDB" id="58379at2759"/>
<evidence type="ECO:0000313" key="3">
    <source>
        <dbReference type="Proteomes" id="UP000054321"/>
    </source>
</evidence>
<dbReference type="Proteomes" id="UP000054321">
    <property type="component" value="Unassembled WGS sequence"/>
</dbReference>
<keyword evidence="3" id="KW-1185">Reference proteome</keyword>
<dbReference type="STRING" id="913774.A0A0C3HRY7"/>
<name>A0A0C3HRY7_OIDMZ</name>
<reference evidence="3" key="2">
    <citation type="submission" date="2015-01" db="EMBL/GenBank/DDBJ databases">
        <title>Evolutionary Origins and Diversification of the Mycorrhizal Mutualists.</title>
        <authorList>
            <consortium name="DOE Joint Genome Institute"/>
            <consortium name="Mycorrhizal Genomics Consortium"/>
            <person name="Kohler A."/>
            <person name="Kuo A."/>
            <person name="Nagy L.G."/>
            <person name="Floudas D."/>
            <person name="Copeland A."/>
            <person name="Barry K.W."/>
            <person name="Cichocki N."/>
            <person name="Veneault-Fourrey C."/>
            <person name="LaButti K."/>
            <person name="Lindquist E.A."/>
            <person name="Lipzen A."/>
            <person name="Lundell T."/>
            <person name="Morin E."/>
            <person name="Murat C."/>
            <person name="Riley R."/>
            <person name="Ohm R."/>
            <person name="Sun H."/>
            <person name="Tunlid A."/>
            <person name="Henrissat B."/>
            <person name="Grigoriev I.V."/>
            <person name="Hibbett D.S."/>
            <person name="Martin F."/>
        </authorList>
    </citation>
    <scope>NUCLEOTIDE SEQUENCE [LARGE SCALE GENOMIC DNA]</scope>
    <source>
        <strain evidence="3">Zn</strain>
    </source>
</reference>
<dbReference type="AlphaFoldDB" id="A0A0C3HRY7"/>
<dbReference type="PANTHER" id="PTHR38696:SF1">
    <property type="entry name" value="MEDIATOR OF RNA POLYMERASE II TRANSCRIPTION SUBUNIT 13"/>
    <property type="match status" value="1"/>
</dbReference>
<dbReference type="PANTHER" id="PTHR38696">
    <property type="entry name" value="MEDIATOR OF RNA POLYMERASE II TRANSCRIPTION SUBUNIT 13"/>
    <property type="match status" value="1"/>
</dbReference>